<proteinExistence type="predicted"/>
<keyword evidence="4" id="KW-1185">Reference proteome</keyword>
<comment type="caution">
    <text evidence="3">The sequence shown here is derived from an EMBL/GenBank/DDBJ whole genome shotgun (WGS) entry which is preliminary data.</text>
</comment>
<keyword evidence="2" id="KW-0472">Membrane</keyword>
<keyword evidence="2" id="KW-0812">Transmembrane</keyword>
<name>A0A7X0ST52_9BACL</name>
<reference evidence="3 4" key="1">
    <citation type="submission" date="2020-08" db="EMBL/GenBank/DDBJ databases">
        <title>Cohnella phylogeny.</title>
        <authorList>
            <person name="Dunlap C."/>
        </authorList>
    </citation>
    <scope>NUCLEOTIDE SEQUENCE [LARGE SCALE GENOMIC DNA]</scope>
    <source>
        <strain evidence="3 4">CBP 2801</strain>
    </source>
</reference>
<accession>A0A7X0ST52</accession>
<evidence type="ECO:0000256" key="1">
    <source>
        <dbReference type="SAM" id="MobiDB-lite"/>
    </source>
</evidence>
<organism evidence="3 4">
    <name type="scientific">Cohnella zeiphila</name>
    <dbReference type="NCBI Taxonomy" id="2761120"/>
    <lineage>
        <taxon>Bacteria</taxon>
        <taxon>Bacillati</taxon>
        <taxon>Bacillota</taxon>
        <taxon>Bacilli</taxon>
        <taxon>Bacillales</taxon>
        <taxon>Paenibacillaceae</taxon>
        <taxon>Cohnella</taxon>
    </lineage>
</organism>
<dbReference type="AlphaFoldDB" id="A0A7X0ST52"/>
<evidence type="ECO:0000313" key="4">
    <source>
        <dbReference type="Proteomes" id="UP000564644"/>
    </source>
</evidence>
<feature type="transmembrane region" description="Helical" evidence="2">
    <location>
        <begin position="45"/>
        <end position="67"/>
    </location>
</feature>
<dbReference type="RefSeq" id="WP_185131075.1">
    <property type="nucleotide sequence ID" value="NZ_JACJVO010000026.1"/>
</dbReference>
<dbReference type="EMBL" id="JACJVO010000026">
    <property type="protein sequence ID" value="MBB6733413.1"/>
    <property type="molecule type" value="Genomic_DNA"/>
</dbReference>
<dbReference type="Proteomes" id="UP000564644">
    <property type="component" value="Unassembled WGS sequence"/>
</dbReference>
<keyword evidence="2" id="KW-1133">Transmembrane helix</keyword>
<evidence type="ECO:0000313" key="3">
    <source>
        <dbReference type="EMBL" id="MBB6733413.1"/>
    </source>
</evidence>
<feature type="region of interest" description="Disordered" evidence="1">
    <location>
        <begin position="249"/>
        <end position="270"/>
    </location>
</feature>
<evidence type="ECO:0000256" key="2">
    <source>
        <dbReference type="SAM" id="Phobius"/>
    </source>
</evidence>
<protein>
    <submittedName>
        <fullName evidence="3">Uncharacterized protein</fullName>
    </submittedName>
</protein>
<gene>
    <name evidence="3" type="ORF">H7C18_21030</name>
</gene>
<sequence length="270" mass="30588">MNSTERPDWYDRLGTGPAKRLSPSPLQVRSMIARSKSPAGRRRRVWFALGGVAVGLLIVLAGTNYAWEQVRQRNISQAAVAGSSERMDLQRAIEKFRDLPEGQMQIQDVEPWKDGVLVFYQRYFKELEYDMSVDYMRLTWRGWIWIDGGGMGGSYSEKLDPWHDSLHYEYLRNADEYLHTKTPFPMLYGALTGAAKSVRIERSDGFAVNATVFPSVNQLGWFAFVPVDDQGPYRLTAYDADGTLIASGELDPNEYKPPYNQTGALAEKPS</sequence>